<dbReference type="AlphaFoldDB" id="A0A5C5FTQ3"/>
<dbReference type="InterPro" id="IPR019368">
    <property type="entry name" value="Ribosomal_mS29"/>
</dbReference>
<evidence type="ECO:0000313" key="2">
    <source>
        <dbReference type="EMBL" id="TNY19592.1"/>
    </source>
</evidence>
<reference evidence="2 3" key="1">
    <citation type="submission" date="2019-03" db="EMBL/GenBank/DDBJ databases">
        <title>Rhodosporidium diobovatum UCD-FST 08-225 genome sequencing, assembly, and annotation.</title>
        <authorList>
            <person name="Fakankun I.U."/>
            <person name="Fristensky B."/>
            <person name="Levin D.B."/>
        </authorList>
    </citation>
    <scope>NUCLEOTIDE SEQUENCE [LARGE SCALE GENOMIC DNA]</scope>
    <source>
        <strain evidence="2 3">UCD-FST 08-225</strain>
    </source>
</reference>
<sequence>MSALTATLDRLVMNPALHDVLAILKGARNGLVYGARVRAPHALVMTLIFHSGSWKQRLLYVYRATKQHSLNLARFVAIYKTALLVQKTLAGGKQRSMDTFWAGLVGGWAVFGERNAVNEQIVLYVVSRVVTSLLPRATPSVPVAPAPPGSTAADGFPLPPGAPYPKSRAPHPRVFEVYAAVAWGLVMYLFRERRDRLHGGMVSSMQYLYLDSEVWNSLKTLLWRDCRRRRRDERERAHSLIAMSTRPSCAAMLKAVPSTTTRAFASTSQARLPPKLSSKAAMWAKNKKGSAADEEGAGSGAGVGNVLSEVTLPPPDLGTLRTMHPDLVKDAVGQVRAFPAPALEAFKTLSMPASLQREHALTSKPATVVRDATLKMARTLDEGKKQPSREARYFLTGDKGTGKSSLLLQAVSYAQSTDWIVLYLPSALPLVNSSTPHSYSQQRALFEQPALAASLLTKFAAANKAAFKALQTTKEHTFGERKVAQGKSLEELAKAAGGDDKVVTAVFEAVMEELSAQQSRPVLLALDDAQSLFATSRYVDPTYQPLETFSLVIPRLLLEFVAGARSFANGTVLVASSSHSASSSPALDTFLSASSATTPSRARPLPSAYDTARVSAFETYSAVLDGLERFQVPPRLSRREAVGIVDLLRGWRGTREFVDDKSFLEKLVAADGNPREFTRVMTKTAAL</sequence>
<evidence type="ECO:0000313" key="3">
    <source>
        <dbReference type="Proteomes" id="UP000311382"/>
    </source>
</evidence>
<name>A0A5C5FTQ3_9BASI</name>
<dbReference type="Gene3D" id="3.40.50.300">
    <property type="entry name" value="P-loop containing nucleotide triphosphate hydrolases"/>
    <property type="match status" value="1"/>
</dbReference>
<keyword evidence="3" id="KW-1185">Reference proteome</keyword>
<dbReference type="OrthoDB" id="39659at2759"/>
<dbReference type="Proteomes" id="UP000311382">
    <property type="component" value="Unassembled WGS sequence"/>
</dbReference>
<dbReference type="InterPro" id="IPR019531">
    <property type="entry name" value="Pmp4"/>
</dbReference>
<feature type="region of interest" description="Disordered" evidence="1">
    <location>
        <begin position="286"/>
        <end position="306"/>
    </location>
</feature>
<dbReference type="InterPro" id="IPR027417">
    <property type="entry name" value="P-loop_NTPase"/>
</dbReference>
<accession>A0A5C5FTQ3</accession>
<dbReference type="SUPFAM" id="SSF52540">
    <property type="entry name" value="P-loop containing nucleoside triphosphate hydrolases"/>
    <property type="match status" value="1"/>
</dbReference>
<protein>
    <submittedName>
        <fullName evidence="2">Peroxisomal protein</fullName>
    </submittedName>
</protein>
<gene>
    <name evidence="2" type="ORF">DMC30DRAFT_353641</name>
</gene>
<dbReference type="STRING" id="5288.A0A5C5FTQ3"/>
<dbReference type="Pfam" id="PF10236">
    <property type="entry name" value="DAP3"/>
    <property type="match status" value="1"/>
</dbReference>
<dbReference type="GO" id="GO:0005778">
    <property type="term" value="C:peroxisomal membrane"/>
    <property type="evidence" value="ECO:0007669"/>
    <property type="project" value="TreeGrafter"/>
</dbReference>
<evidence type="ECO:0000256" key="1">
    <source>
        <dbReference type="SAM" id="MobiDB-lite"/>
    </source>
</evidence>
<dbReference type="PANTHER" id="PTHR15460:SF3">
    <property type="entry name" value="PEROXISOMAL MEMBRANE PROTEIN 4"/>
    <property type="match status" value="1"/>
</dbReference>
<comment type="caution">
    <text evidence="2">The sequence shown here is derived from an EMBL/GenBank/DDBJ whole genome shotgun (WGS) entry which is preliminary data.</text>
</comment>
<organism evidence="2 3">
    <name type="scientific">Rhodotorula diobovata</name>
    <dbReference type="NCBI Taxonomy" id="5288"/>
    <lineage>
        <taxon>Eukaryota</taxon>
        <taxon>Fungi</taxon>
        <taxon>Dikarya</taxon>
        <taxon>Basidiomycota</taxon>
        <taxon>Pucciniomycotina</taxon>
        <taxon>Microbotryomycetes</taxon>
        <taxon>Sporidiobolales</taxon>
        <taxon>Sporidiobolaceae</taxon>
        <taxon>Rhodotorula</taxon>
    </lineage>
</organism>
<proteinExistence type="predicted"/>
<dbReference type="Pfam" id="PF02466">
    <property type="entry name" value="Tim17"/>
    <property type="match status" value="1"/>
</dbReference>
<dbReference type="EMBL" id="SOZI01000090">
    <property type="protein sequence ID" value="TNY19592.1"/>
    <property type="molecule type" value="Genomic_DNA"/>
</dbReference>
<dbReference type="PANTHER" id="PTHR15460">
    <property type="entry name" value="PEROXISOMAL MEMBRANE PROTEIN 4"/>
    <property type="match status" value="1"/>
</dbReference>